<gene>
    <name evidence="1" type="ORF">DFA_03481</name>
</gene>
<organism evidence="1 2">
    <name type="scientific">Cavenderia fasciculata</name>
    <name type="common">Slime mold</name>
    <name type="synonym">Dictyostelium fasciculatum</name>
    <dbReference type="NCBI Taxonomy" id="261658"/>
    <lineage>
        <taxon>Eukaryota</taxon>
        <taxon>Amoebozoa</taxon>
        <taxon>Evosea</taxon>
        <taxon>Eumycetozoa</taxon>
        <taxon>Dictyostelia</taxon>
        <taxon>Acytosteliales</taxon>
        <taxon>Cavenderiaceae</taxon>
        <taxon>Cavenderia</taxon>
    </lineage>
</organism>
<dbReference type="RefSeq" id="XP_004363084.1">
    <property type="nucleotide sequence ID" value="XM_004363027.1"/>
</dbReference>
<dbReference type="AlphaFoldDB" id="F4PHP9"/>
<protein>
    <submittedName>
        <fullName evidence="1">Uncharacterized protein</fullName>
    </submittedName>
</protein>
<keyword evidence="2" id="KW-1185">Reference proteome</keyword>
<dbReference type="EMBL" id="GL883006">
    <property type="protein sequence ID" value="EGG25233.1"/>
    <property type="molecule type" value="Genomic_DNA"/>
</dbReference>
<dbReference type="KEGG" id="dfa:DFA_03481"/>
<sequence>MCRVYEPQRVAEKICTMQARTFQRKKSDEHFVPSYSITSIKFEFGHSILLKERGRDDTISPYRSVVAKVSSSI</sequence>
<reference evidence="2" key="1">
    <citation type="journal article" date="2011" name="Genome Res.">
        <title>Phylogeny-wide analysis of social amoeba genomes highlights ancient origins for complex intercellular communication.</title>
        <authorList>
            <person name="Heidel A.J."/>
            <person name="Lawal H.M."/>
            <person name="Felder M."/>
            <person name="Schilde C."/>
            <person name="Helps N.R."/>
            <person name="Tunggal B."/>
            <person name="Rivero F."/>
            <person name="John U."/>
            <person name="Schleicher M."/>
            <person name="Eichinger L."/>
            <person name="Platzer M."/>
            <person name="Noegel A.A."/>
            <person name="Schaap P."/>
            <person name="Gloeckner G."/>
        </authorList>
    </citation>
    <scope>NUCLEOTIDE SEQUENCE [LARGE SCALE GENOMIC DNA]</scope>
    <source>
        <strain evidence="2">SH3</strain>
    </source>
</reference>
<evidence type="ECO:0000313" key="1">
    <source>
        <dbReference type="EMBL" id="EGG25233.1"/>
    </source>
</evidence>
<accession>F4PHP9</accession>
<dbReference type="Proteomes" id="UP000007797">
    <property type="component" value="Unassembled WGS sequence"/>
</dbReference>
<proteinExistence type="predicted"/>
<dbReference type="GeneID" id="14876841"/>
<name>F4PHP9_CACFS</name>
<evidence type="ECO:0000313" key="2">
    <source>
        <dbReference type="Proteomes" id="UP000007797"/>
    </source>
</evidence>